<dbReference type="SMART" id="SM00292">
    <property type="entry name" value="BRCT"/>
    <property type="match status" value="2"/>
</dbReference>
<dbReference type="EMBL" id="HBIJ01021784">
    <property type="protein sequence ID" value="CAE0373323.1"/>
    <property type="molecule type" value="Transcribed_RNA"/>
</dbReference>
<dbReference type="AlphaFoldDB" id="A0A7S3K4P3"/>
<dbReference type="Gene3D" id="3.40.50.10190">
    <property type="entry name" value="BRCT domain"/>
    <property type="match status" value="2"/>
</dbReference>
<dbReference type="PROSITE" id="PS50172">
    <property type="entry name" value="BRCT"/>
    <property type="match status" value="3"/>
</dbReference>
<accession>A0A7S3K4P3</accession>
<organism evidence="3">
    <name type="scientific">Aureoumbra lagunensis</name>
    <dbReference type="NCBI Taxonomy" id="44058"/>
    <lineage>
        <taxon>Eukaryota</taxon>
        <taxon>Sar</taxon>
        <taxon>Stramenopiles</taxon>
        <taxon>Ochrophyta</taxon>
        <taxon>Pelagophyceae</taxon>
        <taxon>Pelagomonadales</taxon>
        <taxon>Aureoumbra</taxon>
    </lineage>
</organism>
<feature type="domain" description="BRCT" evidence="2">
    <location>
        <begin position="434"/>
        <end position="489"/>
    </location>
</feature>
<feature type="domain" description="BRCT" evidence="2">
    <location>
        <begin position="497"/>
        <end position="583"/>
    </location>
</feature>
<feature type="region of interest" description="Disordered" evidence="1">
    <location>
        <begin position="99"/>
        <end position="123"/>
    </location>
</feature>
<evidence type="ECO:0000259" key="2">
    <source>
        <dbReference type="PROSITE" id="PS50172"/>
    </source>
</evidence>
<evidence type="ECO:0000313" key="3">
    <source>
        <dbReference type="EMBL" id="CAE0373323.1"/>
    </source>
</evidence>
<evidence type="ECO:0000256" key="1">
    <source>
        <dbReference type="SAM" id="MobiDB-lite"/>
    </source>
</evidence>
<protein>
    <recommendedName>
        <fullName evidence="2">BRCT domain-containing protein</fullName>
    </recommendedName>
</protein>
<dbReference type="SUPFAM" id="SSF52113">
    <property type="entry name" value="BRCT domain"/>
    <property type="match status" value="3"/>
</dbReference>
<feature type="compositionally biased region" description="Polar residues" evidence="1">
    <location>
        <begin position="260"/>
        <end position="270"/>
    </location>
</feature>
<reference evidence="3" key="1">
    <citation type="submission" date="2021-01" db="EMBL/GenBank/DDBJ databases">
        <authorList>
            <person name="Corre E."/>
            <person name="Pelletier E."/>
            <person name="Niang G."/>
            <person name="Scheremetjew M."/>
            <person name="Finn R."/>
            <person name="Kale V."/>
            <person name="Holt S."/>
            <person name="Cochrane G."/>
            <person name="Meng A."/>
            <person name="Brown T."/>
            <person name="Cohen L."/>
        </authorList>
    </citation>
    <scope>NUCLEOTIDE SEQUENCE</scope>
    <source>
        <strain evidence="3">CCMP1510</strain>
    </source>
</reference>
<gene>
    <name evidence="3" type="ORF">ALAG00032_LOCUS14124</name>
</gene>
<proteinExistence type="predicted"/>
<name>A0A7S3K4P3_9STRA</name>
<feature type="domain" description="BRCT" evidence="2">
    <location>
        <begin position="1"/>
        <end position="75"/>
    </location>
</feature>
<feature type="region of interest" description="Disordered" evidence="1">
    <location>
        <begin position="187"/>
        <end position="311"/>
    </location>
</feature>
<dbReference type="InterPro" id="IPR036420">
    <property type="entry name" value="BRCT_dom_sf"/>
</dbReference>
<sequence length="597" mass="65667">MDASRYLRSQAESLGAQTLNRWNDRGSKATHVVWQGGDEIVLREARAAGKPVLTPSWVDASVKLGRWQTENNFLLRDDCADACSATRYLRDFRLLSTARGSKRKRGGGQSRFETRRNSDSIPGWFTLPPAARWHTSQASTTQASATQTVLYSTGGHSSVSEQDSSEKGPWSYIRRTASAIVGYGNFTNQAPSQQAPPPTIIVIDDDDDDMQRAPDSILHTTGLDSRASQPPSAAPSRRVDPSGILPVSARDRYWDDDDQSSSIPRGQTTPAVALESKLAQVATGGHAEEKEDDDEPPKKRYKPKTESGNKKIIELFQIDDENDEQKRTPNAIRTDDDTAKVNLQSNDIEIIETSPEAEPRRDQVKEEDDSVIVLNNEKWRTNTTSIVISASGVDASVREAIKLIANRGRRNNLRARFIDEQLLTKFRATSVPPKATHLVVPSLIPGRSTPRTLKVLFALARGGTFIVSSEWITTSMKHGEWQNPHSYLAGFGPPRSPATKLFHSVKVHLLTSSLGNTEPAQAALSALIHATGAKVSNLKSAAIVLVGEHYSLPLTASGALQSAANNGRILKVRWFFDAIEHNNPNYPIESYRIVPSR</sequence>
<dbReference type="InterPro" id="IPR001357">
    <property type="entry name" value="BRCT_dom"/>
</dbReference>
<feature type="compositionally biased region" description="Low complexity" evidence="1">
    <location>
        <begin position="225"/>
        <end position="236"/>
    </location>
</feature>